<comment type="caution">
    <text evidence="19">The sequence shown here is derived from an EMBL/GenBank/DDBJ whole genome shotgun (WGS) entry which is preliminary data.</text>
</comment>
<dbReference type="OrthoDB" id="5984008at2759"/>
<keyword evidence="20" id="KW-1185">Reference proteome</keyword>
<keyword evidence="9 13" id="KW-0675">Receptor</keyword>
<keyword evidence="14" id="KW-1015">Disulfide bond</keyword>
<feature type="transmembrane region" description="Helical" evidence="16">
    <location>
        <begin position="458"/>
        <end position="476"/>
    </location>
</feature>
<evidence type="ECO:0000256" key="10">
    <source>
        <dbReference type="ARBA" id="ARBA00023180"/>
    </source>
</evidence>
<evidence type="ECO:0000313" key="20">
    <source>
        <dbReference type="Proteomes" id="UP001141806"/>
    </source>
</evidence>
<evidence type="ECO:0000256" key="3">
    <source>
        <dbReference type="ARBA" id="ARBA00022448"/>
    </source>
</evidence>
<protein>
    <recommendedName>
        <fullName evidence="13">Glutamate receptor</fullName>
    </recommendedName>
</protein>
<feature type="compositionally biased region" description="Low complexity" evidence="15">
    <location>
        <begin position="707"/>
        <end position="718"/>
    </location>
</feature>
<dbReference type="Pfam" id="PF10613">
    <property type="entry name" value="Lig_chan-Glu_bd"/>
    <property type="match status" value="1"/>
</dbReference>
<evidence type="ECO:0000256" key="1">
    <source>
        <dbReference type="ARBA" id="ARBA00004141"/>
    </source>
</evidence>
<keyword evidence="12 13" id="KW-0407">Ion channel</keyword>
<evidence type="ECO:0000256" key="7">
    <source>
        <dbReference type="ARBA" id="ARBA00023065"/>
    </source>
</evidence>
<evidence type="ECO:0000256" key="16">
    <source>
        <dbReference type="SAM" id="Phobius"/>
    </source>
</evidence>
<evidence type="ECO:0000256" key="17">
    <source>
        <dbReference type="SAM" id="SignalP"/>
    </source>
</evidence>
<keyword evidence="11 13" id="KW-1071">Ligand-gated ion channel</keyword>
<evidence type="ECO:0000256" key="11">
    <source>
        <dbReference type="ARBA" id="ARBA00023286"/>
    </source>
</evidence>
<dbReference type="SUPFAM" id="SSF53850">
    <property type="entry name" value="Periplasmic binding protein-like II"/>
    <property type="match status" value="1"/>
</dbReference>
<evidence type="ECO:0000256" key="8">
    <source>
        <dbReference type="ARBA" id="ARBA00023136"/>
    </source>
</evidence>
<dbReference type="InterPro" id="IPR017103">
    <property type="entry name" value="Iontropic_Glu_rcpt_pln"/>
</dbReference>
<dbReference type="PIRSF" id="PIRSF037090">
    <property type="entry name" value="Iontro_Glu-like_rcpt_pln"/>
    <property type="match status" value="1"/>
</dbReference>
<dbReference type="SMART" id="SM00079">
    <property type="entry name" value="PBPe"/>
    <property type="match status" value="1"/>
</dbReference>
<dbReference type="GO" id="GO:0015276">
    <property type="term" value="F:ligand-gated monoatomic ion channel activity"/>
    <property type="evidence" value="ECO:0007669"/>
    <property type="project" value="InterPro"/>
</dbReference>
<organism evidence="19 20">
    <name type="scientific">Protea cynaroides</name>
    <dbReference type="NCBI Taxonomy" id="273540"/>
    <lineage>
        <taxon>Eukaryota</taxon>
        <taxon>Viridiplantae</taxon>
        <taxon>Streptophyta</taxon>
        <taxon>Embryophyta</taxon>
        <taxon>Tracheophyta</taxon>
        <taxon>Spermatophyta</taxon>
        <taxon>Magnoliopsida</taxon>
        <taxon>Proteales</taxon>
        <taxon>Proteaceae</taxon>
        <taxon>Protea</taxon>
    </lineage>
</organism>
<dbReference type="PANTHER" id="PTHR18966">
    <property type="entry name" value="IONOTROPIC GLUTAMATE RECEPTOR"/>
    <property type="match status" value="1"/>
</dbReference>
<evidence type="ECO:0000256" key="6">
    <source>
        <dbReference type="ARBA" id="ARBA00022989"/>
    </source>
</evidence>
<dbReference type="Pfam" id="PF00060">
    <property type="entry name" value="Lig_chan"/>
    <property type="match status" value="1"/>
</dbReference>
<evidence type="ECO:0000256" key="15">
    <source>
        <dbReference type="SAM" id="MobiDB-lite"/>
    </source>
</evidence>
<dbReference type="FunFam" id="3.40.190.10:FF:000195">
    <property type="entry name" value="Glutamate receptor 2.7"/>
    <property type="match status" value="1"/>
</dbReference>
<dbReference type="InterPro" id="IPR001320">
    <property type="entry name" value="Iontro_rcpt_C"/>
</dbReference>
<dbReference type="InterPro" id="IPR015683">
    <property type="entry name" value="Ionotropic_Glu_rcpt"/>
</dbReference>
<keyword evidence="8 13" id="KW-0472">Membrane</keyword>
<dbReference type="InterPro" id="IPR019594">
    <property type="entry name" value="Glu/Gly-bd"/>
</dbReference>
<keyword evidence="10" id="KW-0325">Glycoprotein</keyword>
<dbReference type="InterPro" id="IPR001828">
    <property type="entry name" value="ANF_lig-bd_rcpt"/>
</dbReference>
<comment type="function">
    <text evidence="13">Glutamate-gated receptor that probably acts as non-selective cation channel.</text>
</comment>
<dbReference type="Proteomes" id="UP001141806">
    <property type="component" value="Unassembled WGS sequence"/>
</dbReference>
<dbReference type="Gene3D" id="3.40.190.10">
    <property type="entry name" value="Periplasmic binding protein-like II"/>
    <property type="match status" value="2"/>
</dbReference>
<evidence type="ECO:0000256" key="12">
    <source>
        <dbReference type="ARBA" id="ARBA00023303"/>
    </source>
</evidence>
<evidence type="ECO:0000256" key="4">
    <source>
        <dbReference type="ARBA" id="ARBA00022692"/>
    </source>
</evidence>
<dbReference type="GO" id="GO:0016020">
    <property type="term" value="C:membrane"/>
    <property type="evidence" value="ECO:0007669"/>
    <property type="project" value="UniProtKB-SubCell"/>
</dbReference>
<dbReference type="Gene3D" id="3.40.50.2300">
    <property type="match status" value="1"/>
</dbReference>
<dbReference type="Pfam" id="PF01094">
    <property type="entry name" value="ANF_receptor"/>
    <property type="match status" value="1"/>
</dbReference>
<gene>
    <name evidence="19" type="ORF">NE237_024895</name>
</gene>
<feature type="region of interest" description="Disordered" evidence="15">
    <location>
        <begin position="707"/>
        <end position="787"/>
    </location>
</feature>
<dbReference type="Gene3D" id="1.10.287.70">
    <property type="match status" value="1"/>
</dbReference>
<dbReference type="FunFam" id="3.40.190.10:FF:000103">
    <property type="entry name" value="Glutamate receptor"/>
    <property type="match status" value="1"/>
</dbReference>
<dbReference type="CDD" id="cd13686">
    <property type="entry name" value="GluR_Plant"/>
    <property type="match status" value="1"/>
</dbReference>
<dbReference type="FunFam" id="3.40.50.2300:FF:000169">
    <property type="entry name" value="Glutamate receptor"/>
    <property type="match status" value="1"/>
</dbReference>
<feature type="transmembrane region" description="Helical" evidence="16">
    <location>
        <begin position="662"/>
        <end position="682"/>
    </location>
</feature>
<feature type="chain" id="PRO_5040284148" description="Glutamate receptor" evidence="17">
    <location>
        <begin position="28"/>
        <end position="787"/>
    </location>
</feature>
<comment type="similarity">
    <text evidence="2 13">Belongs to the glutamate-gated ion channel (TC 1.A.10.1) family.</text>
</comment>
<keyword evidence="3 13" id="KW-0813">Transport</keyword>
<evidence type="ECO:0000256" key="9">
    <source>
        <dbReference type="ARBA" id="ARBA00023170"/>
    </source>
</evidence>
<sequence length="787" mass="87226">MKYSVQVLLPFILIFYLSLFNDKFGLAQNTTIPFNVGVVLNFNKLTGRIGLSCISKALSDFYATHSSYKTRLVVHTRDSQNNVVKAIASIVKAFRWKEAVLIYENTDYGSGIVPYLVDAFSEIETSVPYRSVLPLLATDDQILLELYKLMTMQTRVFVVHMSYSLAARLFLKAKDVGMMNEGYAWIIANGLSNQLNSMDISVLHSMQGVISIESYVPISDELTNFKIRWTQKFHKENPDMNRASLNIFGLRAYGTVWALALAAEKVGAGNIQYQHRQIVDAPTDISTLGISTVGPKLLQAILETKFTGLSGEFSLVDGQLQSSVFRLKIGVPVKNHGLANKFVKVAKDPVTNATIVTGYCIDVFNAVIKELPYALPYEFIPFMKSDGTSAGTCNDLVYQVYLRKYDAVVGDTTIRANRSLYVDFTMPYTESGVTMIVPIQQELRKNMWVFLKPLNRDLWFTILSFFIFTGFVIWVLEHRVNKDFRGSPINQLGMTFCYTASLLTSMLTVQQLQPKVTDVKELIRNGEYVEYTHGSFVFEVLQQMGFNESKIITIRDEELDESLSKGSGNGGIAAAFDEIPYVKLFLSKYCNKYTMAGPTYKTDGFAFVFPRGSPLVADVSRAVLYVTEGDKMTRIEQAWFGQDNCPGTTDQVSSYSLTLDSFGGLFIITGTASLLALVIFLLCFCHQNDDKQNIAIASTIEASPISIVPSSPPSSSVIDQCCSPSGEDQGRATTSPGGAHENVSPLEGQGSPFTTRSNVNMRHGEELISADSIGPDAERPSVLLINS</sequence>
<evidence type="ECO:0000256" key="13">
    <source>
        <dbReference type="PIRNR" id="PIRNR037090"/>
    </source>
</evidence>
<keyword evidence="7 13" id="KW-0406">Ion transport</keyword>
<evidence type="ECO:0000256" key="14">
    <source>
        <dbReference type="PIRSR" id="PIRSR037090-50"/>
    </source>
</evidence>
<keyword evidence="6 16" id="KW-1133">Transmembrane helix</keyword>
<evidence type="ECO:0000313" key="19">
    <source>
        <dbReference type="EMBL" id="KAJ4957784.1"/>
    </source>
</evidence>
<feature type="domain" description="Ionotropic glutamate receptor C-terminal" evidence="18">
    <location>
        <begin position="326"/>
        <end position="642"/>
    </location>
</feature>
<keyword evidence="4 16" id="KW-0812">Transmembrane</keyword>
<name>A0A9Q0JYZ5_9MAGN</name>
<feature type="signal peptide" evidence="17">
    <location>
        <begin position="1"/>
        <end position="27"/>
    </location>
</feature>
<dbReference type="SUPFAM" id="SSF53822">
    <property type="entry name" value="Periplasmic binding protein-like I"/>
    <property type="match status" value="1"/>
</dbReference>
<evidence type="ECO:0000256" key="5">
    <source>
        <dbReference type="ARBA" id="ARBA00022729"/>
    </source>
</evidence>
<evidence type="ECO:0000259" key="18">
    <source>
        <dbReference type="SMART" id="SM00079"/>
    </source>
</evidence>
<dbReference type="EMBL" id="JAMYWD010000010">
    <property type="protein sequence ID" value="KAJ4957784.1"/>
    <property type="molecule type" value="Genomic_DNA"/>
</dbReference>
<dbReference type="AlphaFoldDB" id="A0A9Q0JYZ5"/>
<feature type="disulfide bond" evidence="14">
    <location>
        <begin position="590"/>
        <end position="645"/>
    </location>
</feature>
<keyword evidence="5 17" id="KW-0732">Signal</keyword>
<dbReference type="InterPro" id="IPR028082">
    <property type="entry name" value="Peripla_BP_I"/>
</dbReference>
<proteinExistence type="inferred from homology"/>
<accession>A0A9Q0JYZ5</accession>
<feature type="compositionally biased region" description="Polar residues" evidence="15">
    <location>
        <begin position="751"/>
        <end position="760"/>
    </location>
</feature>
<evidence type="ECO:0000256" key="2">
    <source>
        <dbReference type="ARBA" id="ARBA00008685"/>
    </source>
</evidence>
<reference evidence="19" key="1">
    <citation type="journal article" date="2023" name="Plant J.">
        <title>The genome of the king protea, Protea cynaroides.</title>
        <authorList>
            <person name="Chang J."/>
            <person name="Duong T.A."/>
            <person name="Schoeman C."/>
            <person name="Ma X."/>
            <person name="Roodt D."/>
            <person name="Barker N."/>
            <person name="Li Z."/>
            <person name="Van de Peer Y."/>
            <person name="Mizrachi E."/>
        </authorList>
    </citation>
    <scope>NUCLEOTIDE SEQUENCE</scope>
    <source>
        <tissue evidence="19">Young leaves</tissue>
    </source>
</reference>
<comment type="subcellular location">
    <subcellularLocation>
        <location evidence="1">Membrane</location>
        <topology evidence="1">Multi-pass membrane protein</topology>
    </subcellularLocation>
</comment>